<dbReference type="AlphaFoldDB" id="A0A4R5CI10"/>
<dbReference type="InterPro" id="IPR029062">
    <property type="entry name" value="Class_I_gatase-like"/>
</dbReference>
<gene>
    <name evidence="2" type="ORF">E0F76_09980</name>
</gene>
<name>A0A4R5CI10_9FLAO</name>
<comment type="caution">
    <text evidence="2">The sequence shown here is derived from an EMBL/GenBank/DDBJ whole genome shotgun (WGS) entry which is preliminary data.</text>
</comment>
<dbReference type="EMBL" id="SMFK01000005">
    <property type="protein sequence ID" value="TDD96962.1"/>
    <property type="molecule type" value="Genomic_DNA"/>
</dbReference>
<accession>A0A4R5CI10</accession>
<sequence length="284" mass="31667">MKVSFLFLAFVLSFNGFSQQLVDSFYNQSIVNPEYAQKKGPIVYSDEGHFNFHTKEDQYKLFSDVLEKDGYNVVKYTWRIFPIKLAAATILVIANAVDAVNEVNWELPTPSAFSKKEIEDVANWVADGGSLFLFADHMPMAGAATELAAKFAFEFSNGFVFHTPTKGTAYFDKNKGSLKENSITKGRNATENVSQIVSFTGQGFKIPDDASPILVFDENYENFIPEKAWDFNKKTPKFNAKGMIQGAYKKFGTGRIVVFGEAAMFTAQFTRPEKIHAGINSPSA</sequence>
<evidence type="ECO:0000256" key="1">
    <source>
        <dbReference type="SAM" id="SignalP"/>
    </source>
</evidence>
<keyword evidence="3" id="KW-1185">Reference proteome</keyword>
<keyword evidence="1" id="KW-0732">Signal</keyword>
<dbReference type="SUPFAM" id="SSF52317">
    <property type="entry name" value="Class I glutamine amidotransferase-like"/>
    <property type="match status" value="1"/>
</dbReference>
<dbReference type="Proteomes" id="UP000295479">
    <property type="component" value="Unassembled WGS sequence"/>
</dbReference>
<feature type="signal peptide" evidence="1">
    <location>
        <begin position="1"/>
        <end position="18"/>
    </location>
</feature>
<dbReference type="OrthoDB" id="6397329at2"/>
<proteinExistence type="predicted"/>
<feature type="chain" id="PRO_5020700275" evidence="1">
    <location>
        <begin position="19"/>
        <end position="284"/>
    </location>
</feature>
<reference evidence="2 3" key="1">
    <citation type="submission" date="2019-03" db="EMBL/GenBank/DDBJ databases">
        <title>Flavobacterium AR-3-4 sp. nov. isolated from arctic soil.</title>
        <authorList>
            <person name="Chaudhary D.K."/>
        </authorList>
    </citation>
    <scope>NUCLEOTIDE SEQUENCE [LARGE SCALE GENOMIC DNA]</scope>
    <source>
        <strain evidence="2 3">AR-3-4</strain>
    </source>
</reference>
<evidence type="ECO:0000313" key="3">
    <source>
        <dbReference type="Proteomes" id="UP000295479"/>
    </source>
</evidence>
<organism evidence="2 3">
    <name type="scientific">Flavobacterium cellulosilyticum</name>
    <dbReference type="NCBI Taxonomy" id="2541731"/>
    <lineage>
        <taxon>Bacteria</taxon>
        <taxon>Pseudomonadati</taxon>
        <taxon>Bacteroidota</taxon>
        <taxon>Flavobacteriia</taxon>
        <taxon>Flavobacteriales</taxon>
        <taxon>Flavobacteriaceae</taxon>
        <taxon>Flavobacterium</taxon>
    </lineage>
</organism>
<evidence type="ECO:0000313" key="2">
    <source>
        <dbReference type="EMBL" id="TDD96962.1"/>
    </source>
</evidence>
<dbReference type="RefSeq" id="WP_132005022.1">
    <property type="nucleotide sequence ID" value="NZ_SMFK01000005.1"/>
</dbReference>
<protein>
    <submittedName>
        <fullName evidence="2">DUF4350 domain-containing protein</fullName>
    </submittedName>
</protein>